<dbReference type="Gene3D" id="3.40.50.10140">
    <property type="entry name" value="Toll/interleukin-1 receptor homology (TIR) domain"/>
    <property type="match status" value="2"/>
</dbReference>
<dbReference type="PANTHER" id="PTHR24178:SF41">
    <property type="entry name" value="ANKYRIN-2 ISOFORM X1"/>
    <property type="match status" value="1"/>
</dbReference>
<dbReference type="GO" id="GO:0007165">
    <property type="term" value="P:signal transduction"/>
    <property type="evidence" value="ECO:0007669"/>
    <property type="project" value="InterPro"/>
</dbReference>
<dbReference type="SUPFAM" id="SSF48403">
    <property type="entry name" value="Ankyrin repeat"/>
    <property type="match status" value="2"/>
</dbReference>
<feature type="repeat" description="ANK" evidence="3">
    <location>
        <begin position="363"/>
        <end position="395"/>
    </location>
</feature>
<feature type="transmembrane region" description="Helical" evidence="4">
    <location>
        <begin position="184"/>
        <end position="207"/>
    </location>
</feature>
<keyword evidence="1" id="KW-0677">Repeat</keyword>
<keyword evidence="4" id="KW-0812">Transmembrane</keyword>
<dbReference type="InterPro" id="IPR000157">
    <property type="entry name" value="TIR_dom"/>
</dbReference>
<evidence type="ECO:0000256" key="4">
    <source>
        <dbReference type="SAM" id="Phobius"/>
    </source>
</evidence>
<dbReference type="PANTHER" id="PTHR24178">
    <property type="entry name" value="MOLTING PROTEIN MLT-4"/>
    <property type="match status" value="1"/>
</dbReference>
<dbReference type="PROSITE" id="PS50088">
    <property type="entry name" value="ANK_REPEAT"/>
    <property type="match status" value="4"/>
</dbReference>
<evidence type="ECO:0000259" key="5">
    <source>
        <dbReference type="PROSITE" id="PS50104"/>
    </source>
</evidence>
<dbReference type="Gene3D" id="1.25.40.20">
    <property type="entry name" value="Ankyrin repeat-containing domain"/>
    <property type="match status" value="2"/>
</dbReference>
<dbReference type="AlphaFoldDB" id="A0A1V9ZY22"/>
<dbReference type="InterPro" id="IPR035897">
    <property type="entry name" value="Toll_tir_struct_dom_sf"/>
</dbReference>
<dbReference type="OrthoDB" id="194358at2759"/>
<dbReference type="PROSITE" id="PS50297">
    <property type="entry name" value="ANK_REP_REGION"/>
    <property type="match status" value="4"/>
</dbReference>
<dbReference type="PROSITE" id="PS50104">
    <property type="entry name" value="TIR"/>
    <property type="match status" value="1"/>
</dbReference>
<dbReference type="SMART" id="SM00248">
    <property type="entry name" value="ANK"/>
    <property type="match status" value="7"/>
</dbReference>
<dbReference type="InterPro" id="IPR002110">
    <property type="entry name" value="Ankyrin_rpt"/>
</dbReference>
<feature type="repeat" description="ANK" evidence="3">
    <location>
        <begin position="599"/>
        <end position="631"/>
    </location>
</feature>
<evidence type="ECO:0000313" key="6">
    <source>
        <dbReference type="EMBL" id="OQS02690.1"/>
    </source>
</evidence>
<feature type="transmembrane region" description="Helical" evidence="4">
    <location>
        <begin position="39"/>
        <end position="57"/>
    </location>
</feature>
<evidence type="ECO:0000313" key="7">
    <source>
        <dbReference type="Proteomes" id="UP000243217"/>
    </source>
</evidence>
<feature type="repeat" description="ANK" evidence="3">
    <location>
        <begin position="292"/>
        <end position="324"/>
    </location>
</feature>
<keyword evidence="7" id="KW-1185">Reference proteome</keyword>
<dbReference type="Pfam" id="PF00023">
    <property type="entry name" value="Ank"/>
    <property type="match status" value="3"/>
</dbReference>
<dbReference type="EMBL" id="JNBS01001092">
    <property type="protein sequence ID" value="OQS02690.1"/>
    <property type="molecule type" value="Genomic_DNA"/>
</dbReference>
<sequence>MEGKEIVNEAIQALDQPCTHICKKNTFVSKRMRQQLKRVGWMNMLLLIPNVLFNIYQLHERNQEGSDECIVHNDVRFFIRITLWATSGILFLPTTGYKAFQLYRVQNESLRITLCKRQLVASIPMGLKPPSSKPYVVRTFFLRLCEVIALGQIAMLAFTLIYIPLGMIESNWTWNCFSGLSYEIYVALVIVSFILSVCAYVVTWDFLVMFHHLRTHLLFQHCVSGDVHRSHDRPFGRSPKEILRFLIWMAIRDKNLDGLREALAKAKELEPGFAKLWYSGVHLRCWSLFARSQRNPLHLAIKMRQYEAFTLLLDAGFDPNAHDKVQLAEFGLRNIYQNVFYFFSHTYREPPSLYGPRGWFKQTLLTPLHVAVIRSDCQMVQELLQVGACPNVAAKSNVPTYATPPLFWATNVDVTKMLLEYNANQLYVPKNGFYMTAYEDAVINGRHAIARLLENWGSDIALTPLHDAAALGDAKLMEKFLSPYSVNTLGEQSNGLFRRTALHWAAIRGQVETAKVLLQNDATVNVYDTWGRTPLSWACYLNRVDVVEELLVNWKADPTVIDYLGQTIPIMCASRDGIDAAIFRLLRENGLPEFGTMSNGDTPLHIAVKLHNERTALALVRSGSSTTITNEEGVRAIDCATSTELQFNIKKEAGQRDVMISYSHAFQPFALKLRQSLEDNFLTTWMDLMDPTGINGGAVWRDEIANGIQNAAVVLCILSETYPESQWCMKELAFAKANNVPVVAVIAQTTEMTDELQVYLWSRQLVDFRSAILPRSPSSKEDIVVDNIIYNQQLASLLDGLRNEVELHRVEAGRRPTILTRQLSMQVPMQVLHKRFVFISHGRCHPDFAKHLKEELWKNGVVAYVENNHYGLSINEAIIKCEAFIPIFSVASSSSDAFSDQFSFAENREKRIIPILYSSNFLRPAHSYSLSRTKLVAHFNEAIGFEQSVQLLLHSFPWIQHEDDDEDDTEIVDAIPFTANEFRNHTGGALLQKHDDHKA</sequence>
<comment type="caution">
    <text evidence="6">The sequence shown here is derived from an EMBL/GenBank/DDBJ whole genome shotgun (WGS) entry which is preliminary data.</text>
</comment>
<reference evidence="6 7" key="1">
    <citation type="journal article" date="2014" name="Genome Biol. Evol.">
        <title>The secreted proteins of Achlya hypogyna and Thraustotheca clavata identify the ancestral oomycete secretome and reveal gene acquisitions by horizontal gene transfer.</title>
        <authorList>
            <person name="Misner I."/>
            <person name="Blouin N."/>
            <person name="Leonard G."/>
            <person name="Richards T.A."/>
            <person name="Lane C.E."/>
        </authorList>
    </citation>
    <scope>NUCLEOTIDE SEQUENCE [LARGE SCALE GENOMIC DNA]</scope>
    <source>
        <strain evidence="6 7">ATCC 34112</strain>
    </source>
</reference>
<evidence type="ECO:0000256" key="2">
    <source>
        <dbReference type="ARBA" id="ARBA00023043"/>
    </source>
</evidence>
<feature type="transmembrane region" description="Helical" evidence="4">
    <location>
        <begin position="140"/>
        <end position="164"/>
    </location>
</feature>
<gene>
    <name evidence="6" type="ORF">THRCLA_04955</name>
</gene>
<evidence type="ECO:0000256" key="1">
    <source>
        <dbReference type="ARBA" id="ARBA00022737"/>
    </source>
</evidence>
<feature type="repeat" description="ANK" evidence="3">
    <location>
        <begin position="497"/>
        <end position="529"/>
    </location>
</feature>
<organism evidence="6 7">
    <name type="scientific">Thraustotheca clavata</name>
    <dbReference type="NCBI Taxonomy" id="74557"/>
    <lineage>
        <taxon>Eukaryota</taxon>
        <taxon>Sar</taxon>
        <taxon>Stramenopiles</taxon>
        <taxon>Oomycota</taxon>
        <taxon>Saprolegniomycetes</taxon>
        <taxon>Saprolegniales</taxon>
        <taxon>Achlyaceae</taxon>
        <taxon>Thraustotheca</taxon>
    </lineage>
</organism>
<name>A0A1V9ZY22_9STRA</name>
<dbReference type="Pfam" id="PF12796">
    <property type="entry name" value="Ank_2"/>
    <property type="match status" value="1"/>
</dbReference>
<dbReference type="InterPro" id="IPR036770">
    <property type="entry name" value="Ankyrin_rpt-contain_sf"/>
</dbReference>
<dbReference type="SUPFAM" id="SSF52200">
    <property type="entry name" value="Toll/Interleukin receptor TIR domain"/>
    <property type="match status" value="2"/>
</dbReference>
<dbReference type="STRING" id="74557.A0A1V9ZY22"/>
<accession>A0A1V9ZY22</accession>
<feature type="domain" description="TIR" evidence="5">
    <location>
        <begin position="654"/>
        <end position="792"/>
    </location>
</feature>
<keyword evidence="4" id="KW-0472">Membrane</keyword>
<dbReference type="Proteomes" id="UP000243217">
    <property type="component" value="Unassembled WGS sequence"/>
</dbReference>
<proteinExistence type="predicted"/>
<evidence type="ECO:0000256" key="3">
    <source>
        <dbReference type="PROSITE-ProRule" id="PRU00023"/>
    </source>
</evidence>
<protein>
    <recommendedName>
        <fullName evidence="5">TIR domain-containing protein</fullName>
    </recommendedName>
</protein>
<keyword evidence="2 3" id="KW-0040">ANK repeat</keyword>
<keyword evidence="4" id="KW-1133">Transmembrane helix</keyword>
<dbReference type="Pfam" id="PF13676">
    <property type="entry name" value="TIR_2"/>
    <property type="match status" value="1"/>
</dbReference>